<evidence type="ECO:0000313" key="2">
    <source>
        <dbReference type="EMBL" id="MEK8047921.1"/>
    </source>
</evidence>
<dbReference type="PANTHER" id="PTHR41795:SF1">
    <property type="entry name" value="EXOPOLYSACCHARIDE SYNTHESIS PROTEIN"/>
    <property type="match status" value="1"/>
</dbReference>
<protein>
    <submittedName>
        <fullName evidence="2">Exopolysaccharide biosynthesis protein</fullName>
    </submittedName>
</protein>
<feature type="transmembrane region" description="Helical" evidence="1">
    <location>
        <begin position="170"/>
        <end position="192"/>
    </location>
</feature>
<dbReference type="Pfam" id="PF06055">
    <property type="entry name" value="ExoD"/>
    <property type="match status" value="1"/>
</dbReference>
<keyword evidence="1" id="KW-1133">Transmembrane helix</keyword>
<feature type="transmembrane region" description="Helical" evidence="1">
    <location>
        <begin position="38"/>
        <end position="62"/>
    </location>
</feature>
<feature type="transmembrane region" description="Helical" evidence="1">
    <location>
        <begin position="129"/>
        <end position="150"/>
    </location>
</feature>
<dbReference type="InterPro" id="IPR010331">
    <property type="entry name" value="ExoD"/>
</dbReference>
<dbReference type="EMBL" id="JBBUTI010000012">
    <property type="protein sequence ID" value="MEK8047921.1"/>
    <property type="molecule type" value="Genomic_DNA"/>
</dbReference>
<comment type="caution">
    <text evidence="2">The sequence shown here is derived from an EMBL/GenBank/DDBJ whole genome shotgun (WGS) entry which is preliminary data.</text>
</comment>
<dbReference type="Proteomes" id="UP001379945">
    <property type="component" value="Unassembled WGS sequence"/>
</dbReference>
<name>A0ABU9C7P5_9BURK</name>
<accession>A0ABU9C7P5</accession>
<dbReference type="PIRSF" id="PIRSF033239">
    <property type="entry name" value="ExoD"/>
    <property type="match status" value="1"/>
</dbReference>
<keyword evidence="1" id="KW-0812">Transmembrane</keyword>
<reference evidence="2 3" key="1">
    <citation type="submission" date="2024-04" db="EMBL/GenBank/DDBJ databases">
        <title>Novel species of the genus Ideonella isolated from streams.</title>
        <authorList>
            <person name="Lu H."/>
        </authorList>
    </citation>
    <scope>NUCLEOTIDE SEQUENCE [LARGE SCALE GENOMIC DNA]</scope>
    <source>
        <strain evidence="2 3">LYT19W</strain>
    </source>
</reference>
<dbReference type="PANTHER" id="PTHR41795">
    <property type="entry name" value="EXOPOLYSACCHARIDE SYNTHESIS PROTEIN"/>
    <property type="match status" value="1"/>
</dbReference>
<organism evidence="2 3">
    <name type="scientific">Ideonella margarita</name>
    <dbReference type="NCBI Taxonomy" id="2984191"/>
    <lineage>
        <taxon>Bacteria</taxon>
        <taxon>Pseudomonadati</taxon>
        <taxon>Pseudomonadota</taxon>
        <taxon>Betaproteobacteria</taxon>
        <taxon>Burkholderiales</taxon>
        <taxon>Sphaerotilaceae</taxon>
        <taxon>Ideonella</taxon>
    </lineage>
</organism>
<evidence type="ECO:0000256" key="1">
    <source>
        <dbReference type="SAM" id="Phobius"/>
    </source>
</evidence>
<gene>
    <name evidence="2" type="ORF">AACH00_16295</name>
</gene>
<sequence length="208" mass="22033">MTIPLAQRLREAAAALDTDRVSVARLVQAHGAQAHGSLLLLLALACMLPLPGAGTVFGLGILTMTWPMWCGQAEARLPQRVSDVDMSRDNAHRVLSTLARLYGMAHHVSKERLTWALGNGEHGAARRGIAATVAVMAVVVVLPIPLGNFLPSISIGLIGVGLVFRDGVSVMLGQLTAVATAALMLTLGVLAVEWGGDWVNQLLRQWPV</sequence>
<proteinExistence type="predicted"/>
<keyword evidence="1" id="KW-0472">Membrane</keyword>
<keyword evidence="3" id="KW-1185">Reference proteome</keyword>
<evidence type="ECO:0000313" key="3">
    <source>
        <dbReference type="Proteomes" id="UP001379945"/>
    </source>
</evidence>
<dbReference type="RefSeq" id="WP_341400233.1">
    <property type="nucleotide sequence ID" value="NZ_JBBUTI010000012.1"/>
</dbReference>